<dbReference type="PATRIC" id="fig|266265.5.peg.8774"/>
<keyword evidence="10" id="KW-0998">Cell outer membrane</keyword>
<evidence type="ECO:0000256" key="3">
    <source>
        <dbReference type="ARBA" id="ARBA00022448"/>
    </source>
</evidence>
<keyword evidence="14" id="KW-1185">Reference proteome</keyword>
<keyword evidence="8" id="KW-0626">Porin</keyword>
<evidence type="ECO:0000259" key="12">
    <source>
        <dbReference type="Pfam" id="PF13609"/>
    </source>
</evidence>
<evidence type="ECO:0000256" key="11">
    <source>
        <dbReference type="SAM" id="SignalP"/>
    </source>
</evidence>
<comment type="subcellular location">
    <subcellularLocation>
        <location evidence="1">Cell outer membrane</location>
        <topology evidence="1">Multi-pass membrane protein</topology>
    </subcellularLocation>
</comment>
<accession>Q13GA4</accession>
<evidence type="ECO:0000313" key="14">
    <source>
        <dbReference type="Proteomes" id="UP000001817"/>
    </source>
</evidence>
<dbReference type="PANTHER" id="PTHR34501">
    <property type="entry name" value="PROTEIN YDDL-RELATED"/>
    <property type="match status" value="1"/>
</dbReference>
<dbReference type="GO" id="GO:0015288">
    <property type="term" value="F:porin activity"/>
    <property type="evidence" value="ECO:0007669"/>
    <property type="project" value="UniProtKB-KW"/>
</dbReference>
<dbReference type="GO" id="GO:0046930">
    <property type="term" value="C:pore complex"/>
    <property type="evidence" value="ECO:0007669"/>
    <property type="project" value="UniProtKB-KW"/>
</dbReference>
<keyword evidence="3" id="KW-0813">Transport</keyword>
<dbReference type="Pfam" id="PF13609">
    <property type="entry name" value="Porin_4"/>
    <property type="match status" value="1"/>
</dbReference>
<dbReference type="Gene3D" id="2.40.160.10">
    <property type="entry name" value="Porin"/>
    <property type="match status" value="1"/>
</dbReference>
<evidence type="ECO:0000256" key="6">
    <source>
        <dbReference type="ARBA" id="ARBA00022729"/>
    </source>
</evidence>
<keyword evidence="6 11" id="KW-0732">Signal</keyword>
<keyword evidence="7" id="KW-0406">Ion transport</keyword>
<keyword evidence="9" id="KW-0472">Membrane</keyword>
<feature type="signal peptide" evidence="11">
    <location>
        <begin position="1"/>
        <end position="19"/>
    </location>
</feature>
<dbReference type="eggNOG" id="COG3203">
    <property type="taxonomic scope" value="Bacteria"/>
</dbReference>
<keyword evidence="4" id="KW-1134">Transmembrane beta strand</keyword>
<dbReference type="CDD" id="cd00342">
    <property type="entry name" value="gram_neg_porins"/>
    <property type="match status" value="1"/>
</dbReference>
<comment type="subunit">
    <text evidence="2">Homotrimer.</text>
</comment>
<reference evidence="13 14" key="1">
    <citation type="journal article" date="2006" name="Proc. Natl. Acad. Sci. U.S.A.">
        <title>Burkholderia xenovorans LB400 harbors a multi-replicon, 9.73-Mbp genome shaped for versatility.</title>
        <authorList>
            <person name="Chain P.S."/>
            <person name="Denef V.J."/>
            <person name="Konstantinidis K.T."/>
            <person name="Vergez L.M."/>
            <person name="Agullo L."/>
            <person name="Reyes V.L."/>
            <person name="Hauser L."/>
            <person name="Cordova M."/>
            <person name="Gomez L."/>
            <person name="Gonzalez M."/>
            <person name="Land M."/>
            <person name="Lao V."/>
            <person name="Larimer F."/>
            <person name="LiPuma J.J."/>
            <person name="Mahenthiralingam E."/>
            <person name="Malfatti S.A."/>
            <person name="Marx C.J."/>
            <person name="Parnell J.J."/>
            <person name="Ramette A."/>
            <person name="Richardson P."/>
            <person name="Seeger M."/>
            <person name="Smith D."/>
            <person name="Spilker T."/>
            <person name="Sul W.J."/>
            <person name="Tsoi T.V."/>
            <person name="Ulrich L.E."/>
            <person name="Zhulin I.B."/>
            <person name="Tiedje J.M."/>
        </authorList>
    </citation>
    <scope>NUCLEOTIDE SEQUENCE [LARGE SCALE GENOMIC DNA]</scope>
    <source>
        <strain evidence="13 14">LB400</strain>
    </source>
</reference>
<dbReference type="InterPro" id="IPR050298">
    <property type="entry name" value="Gram-neg_bact_OMP"/>
</dbReference>
<dbReference type="SUPFAM" id="SSF56935">
    <property type="entry name" value="Porins"/>
    <property type="match status" value="1"/>
</dbReference>
<dbReference type="PANTHER" id="PTHR34501:SF9">
    <property type="entry name" value="MAJOR OUTER MEMBRANE PROTEIN P.IA"/>
    <property type="match status" value="1"/>
</dbReference>
<dbReference type="Proteomes" id="UP000001817">
    <property type="component" value="Chromosome 3"/>
</dbReference>
<dbReference type="KEGG" id="bxe:Bxe_C1012"/>
<dbReference type="KEGG" id="bxb:DR64_7440"/>
<dbReference type="InterPro" id="IPR033900">
    <property type="entry name" value="Gram_neg_porin_domain"/>
</dbReference>
<evidence type="ECO:0000256" key="7">
    <source>
        <dbReference type="ARBA" id="ARBA00023065"/>
    </source>
</evidence>
<proteinExistence type="predicted"/>
<evidence type="ECO:0000256" key="10">
    <source>
        <dbReference type="ARBA" id="ARBA00023237"/>
    </source>
</evidence>
<dbReference type="OrthoDB" id="8982743at2"/>
<evidence type="ECO:0000256" key="5">
    <source>
        <dbReference type="ARBA" id="ARBA00022692"/>
    </source>
</evidence>
<evidence type="ECO:0000313" key="13">
    <source>
        <dbReference type="EMBL" id="ABE36885.1"/>
    </source>
</evidence>
<gene>
    <name evidence="13" type="ORF">Bxe_C1012</name>
</gene>
<evidence type="ECO:0000256" key="8">
    <source>
        <dbReference type="ARBA" id="ARBA00023114"/>
    </source>
</evidence>
<protein>
    <submittedName>
        <fullName evidence="13">Outer membrane porin, OmpC family</fullName>
    </submittedName>
</protein>
<evidence type="ECO:0000256" key="2">
    <source>
        <dbReference type="ARBA" id="ARBA00011233"/>
    </source>
</evidence>
<dbReference type="InterPro" id="IPR023614">
    <property type="entry name" value="Porin_dom_sf"/>
</dbReference>
<dbReference type="GO" id="GO:0009279">
    <property type="term" value="C:cell outer membrane"/>
    <property type="evidence" value="ECO:0007669"/>
    <property type="project" value="UniProtKB-SubCell"/>
</dbReference>
<evidence type="ECO:0000256" key="9">
    <source>
        <dbReference type="ARBA" id="ARBA00023136"/>
    </source>
</evidence>
<dbReference type="STRING" id="266265.Bxe_C1012"/>
<feature type="chain" id="PRO_5004182305" evidence="11">
    <location>
        <begin position="20"/>
        <end position="375"/>
    </location>
</feature>
<keyword evidence="5" id="KW-0812">Transmembrane</keyword>
<dbReference type="AlphaFoldDB" id="Q13GA4"/>
<dbReference type="GO" id="GO:0006811">
    <property type="term" value="P:monoatomic ion transport"/>
    <property type="evidence" value="ECO:0007669"/>
    <property type="project" value="UniProtKB-KW"/>
</dbReference>
<evidence type="ECO:0000256" key="1">
    <source>
        <dbReference type="ARBA" id="ARBA00004571"/>
    </source>
</evidence>
<dbReference type="EMBL" id="CP000272">
    <property type="protein sequence ID" value="ABE36885.1"/>
    <property type="molecule type" value="Genomic_DNA"/>
</dbReference>
<evidence type="ECO:0000256" key="4">
    <source>
        <dbReference type="ARBA" id="ARBA00022452"/>
    </source>
</evidence>
<organism evidence="13 14">
    <name type="scientific">Paraburkholderia xenovorans (strain LB400)</name>
    <dbReference type="NCBI Taxonomy" id="266265"/>
    <lineage>
        <taxon>Bacteria</taxon>
        <taxon>Pseudomonadati</taxon>
        <taxon>Pseudomonadota</taxon>
        <taxon>Betaproteobacteria</taxon>
        <taxon>Burkholderiales</taxon>
        <taxon>Burkholderiaceae</taxon>
        <taxon>Paraburkholderia</taxon>
    </lineage>
</organism>
<dbReference type="RefSeq" id="WP_011494132.1">
    <property type="nucleotide sequence ID" value="NC_007953.1"/>
</dbReference>
<sequence>MKKFLTGGALLLAFPLVHAQSSVTLYGLMSTAIEYINNEGGHSNFKMLSGTMQNNRWGLRIVEDLGGGMSAVATLENGFDGTSGAFQQGGRMFGRQAWVGLSSTQIGRVTLGRQYDMFWDYMQQFEAATAANGLAVHIGDNDNAFGGFRYNNSVKYLSPNWAGFTVEALYAFSNQAGDFSLNRAMSFGASYSHGPIRVAVAYLDIDKPGVSNPSGAATDDYSGTPPFILFHTSPLSKTVGVDRQRQFGAGGAYSLGPVTWNLLVTDVRFRYLDTTSLHLDNYDTSLTYQLTPSVQLGAGYIFTTGNYGNVGDNSSMHWHTGQLSVDYSLSKRTDVYLFGDAVFASGARAVAVTWLNSPSSTKRQINAMAGIRHKF</sequence>
<name>Q13GA4_PARXL</name>
<feature type="domain" description="Porin" evidence="12">
    <location>
        <begin position="11"/>
        <end position="338"/>
    </location>
</feature>